<dbReference type="AlphaFoldDB" id="A0A077B2T4"/>
<gene>
    <name evidence="1" type="ORF">ID47_11985</name>
</gene>
<keyword evidence="2" id="KW-1185">Reference proteome</keyword>
<sequence length="135" mass="14975">MKKMIGMLVATCGLSLGYAQDIEENIIIHSIWTTPEATTIDFNIKGKSIESKNLIEGDKKFLNAFINGYKGLRGNKENMPGDLAFKNVRGKSFFGGKLLNIAFQETPNIIVDTPIYCASSLFYLEKGAIFTNPLF</sequence>
<accession>A0A077B2T4</accession>
<dbReference type="KEGG" id="paca:ID47_11985"/>
<dbReference type="EMBL" id="CP008942">
    <property type="protein sequence ID" value="AIK97300.1"/>
    <property type="molecule type" value="Genomic_DNA"/>
</dbReference>
<organism evidence="1 2">
    <name type="scientific">Candidatus Odyssella acanthamoebae</name>
    <dbReference type="NCBI Taxonomy" id="91604"/>
    <lineage>
        <taxon>Bacteria</taxon>
        <taxon>Pseudomonadati</taxon>
        <taxon>Pseudomonadota</taxon>
        <taxon>Alphaproteobacteria</taxon>
        <taxon>Holosporales</taxon>
        <taxon>Candidatus Paracaedibacteraceae</taxon>
        <taxon>Candidatus Odyssella</taxon>
    </lineage>
</organism>
<name>A0A077B2T4_9PROT</name>
<reference evidence="1 2" key="1">
    <citation type="submission" date="2014-07" db="EMBL/GenBank/DDBJ databases">
        <title>Comparative genomic insights into amoeba endosymbionts belonging to the families of Holosporaceae and Candidatus Midichloriaceae within Rickettsiales.</title>
        <authorList>
            <person name="Wang Z."/>
            <person name="Wu M."/>
        </authorList>
    </citation>
    <scope>NUCLEOTIDE SEQUENCE [LARGE SCALE GENOMIC DNA]</scope>
    <source>
        <strain evidence="1">PRA3</strain>
        <plasmid evidence="1">unnamed</plasmid>
    </source>
</reference>
<dbReference type="HOGENOM" id="CLU_1881961_0_0_5"/>
<geneLocation type="plasmid" evidence="1">
    <name>unnamed</name>
</geneLocation>
<evidence type="ECO:0000313" key="2">
    <source>
        <dbReference type="Proteomes" id="UP000028926"/>
    </source>
</evidence>
<proteinExistence type="predicted"/>
<dbReference type="Proteomes" id="UP000028926">
    <property type="component" value="Plasmid unnamed"/>
</dbReference>
<protein>
    <submittedName>
        <fullName evidence="1">Uncharacterized protein</fullName>
    </submittedName>
</protein>
<keyword evidence="1" id="KW-0614">Plasmid</keyword>
<dbReference type="RefSeq" id="WP_041187775.1">
    <property type="nucleotide sequence ID" value="NZ_CP008942.1"/>
</dbReference>
<evidence type="ECO:0000313" key="1">
    <source>
        <dbReference type="EMBL" id="AIK97300.1"/>
    </source>
</evidence>